<evidence type="ECO:0000313" key="3">
    <source>
        <dbReference type="EMBL" id="CAF1270657.1"/>
    </source>
</evidence>
<dbReference type="GO" id="GO:0004620">
    <property type="term" value="F:phospholipase activity"/>
    <property type="evidence" value="ECO:0007669"/>
    <property type="project" value="InterPro"/>
</dbReference>
<dbReference type="InterPro" id="IPR001087">
    <property type="entry name" value="GDSL"/>
</dbReference>
<dbReference type="Proteomes" id="UP000681722">
    <property type="component" value="Unassembled WGS sequence"/>
</dbReference>
<dbReference type="Proteomes" id="UP000663829">
    <property type="component" value="Unassembled WGS sequence"/>
</dbReference>
<dbReference type="AlphaFoldDB" id="A0A814SIY4"/>
<evidence type="ECO:0000256" key="1">
    <source>
        <dbReference type="SAM" id="SignalP"/>
    </source>
</evidence>
<keyword evidence="1" id="KW-0732">Signal</keyword>
<dbReference type="GO" id="GO:0006644">
    <property type="term" value="P:phospholipid metabolic process"/>
    <property type="evidence" value="ECO:0007669"/>
    <property type="project" value="TreeGrafter"/>
</dbReference>
<reference evidence="2" key="1">
    <citation type="submission" date="2021-02" db="EMBL/GenBank/DDBJ databases">
        <authorList>
            <person name="Nowell W R."/>
        </authorList>
    </citation>
    <scope>NUCLEOTIDE SEQUENCE</scope>
</reference>
<gene>
    <name evidence="2" type="ORF">GPM918_LOCUS20908</name>
    <name evidence="3" type="ORF">OVA965_LOCUS27168</name>
    <name evidence="4" type="ORF">SRO942_LOCUS20905</name>
    <name evidence="5" type="ORF">TMI583_LOCUS27911</name>
</gene>
<feature type="signal peptide" evidence="1">
    <location>
        <begin position="1"/>
        <end position="19"/>
    </location>
</feature>
<dbReference type="PANTHER" id="PTHR21325">
    <property type="entry name" value="PHOSPHOLIPASE B, PLB1"/>
    <property type="match status" value="1"/>
</dbReference>
<dbReference type="SUPFAM" id="SSF52266">
    <property type="entry name" value="SGNH hydrolase"/>
    <property type="match status" value="1"/>
</dbReference>
<dbReference type="EMBL" id="CAJOBC010006727">
    <property type="protein sequence ID" value="CAF3909124.1"/>
    <property type="molecule type" value="Genomic_DNA"/>
</dbReference>
<feature type="chain" id="PRO_5036225897" evidence="1">
    <location>
        <begin position="20"/>
        <end position="258"/>
    </location>
</feature>
<name>A0A814SIY4_9BILA</name>
<proteinExistence type="predicted"/>
<keyword evidence="6" id="KW-1185">Reference proteome</keyword>
<evidence type="ECO:0000313" key="5">
    <source>
        <dbReference type="EMBL" id="CAF4076177.1"/>
    </source>
</evidence>
<accession>A0A814SIY4</accession>
<dbReference type="InterPro" id="IPR038885">
    <property type="entry name" value="PLB1"/>
</dbReference>
<protein>
    <submittedName>
        <fullName evidence="2">Uncharacterized protein</fullName>
    </submittedName>
</protein>
<dbReference type="EMBL" id="CAJNOQ010006727">
    <property type="protein sequence ID" value="CAF1145490.1"/>
    <property type="molecule type" value="Genomic_DNA"/>
</dbReference>
<evidence type="ECO:0000313" key="6">
    <source>
        <dbReference type="Proteomes" id="UP000663829"/>
    </source>
</evidence>
<organism evidence="2 6">
    <name type="scientific">Didymodactylos carnosus</name>
    <dbReference type="NCBI Taxonomy" id="1234261"/>
    <lineage>
        <taxon>Eukaryota</taxon>
        <taxon>Metazoa</taxon>
        <taxon>Spiralia</taxon>
        <taxon>Gnathifera</taxon>
        <taxon>Rotifera</taxon>
        <taxon>Eurotatoria</taxon>
        <taxon>Bdelloidea</taxon>
        <taxon>Philodinida</taxon>
        <taxon>Philodinidae</taxon>
        <taxon>Didymodactylos</taxon>
    </lineage>
</organism>
<evidence type="ECO:0000313" key="2">
    <source>
        <dbReference type="EMBL" id="CAF1145490.1"/>
    </source>
</evidence>
<dbReference type="Proteomes" id="UP000682733">
    <property type="component" value="Unassembled WGS sequence"/>
</dbReference>
<dbReference type="OrthoDB" id="10265800at2759"/>
<dbReference type="PANTHER" id="PTHR21325:SF31">
    <property type="entry name" value="GH22081P-RELATED"/>
    <property type="match status" value="1"/>
</dbReference>
<dbReference type="Gene3D" id="3.40.50.1110">
    <property type="entry name" value="SGNH hydrolase"/>
    <property type="match status" value="1"/>
</dbReference>
<comment type="caution">
    <text evidence="2">The sequence shown here is derived from an EMBL/GenBank/DDBJ whole genome shotgun (WGS) entry which is preliminary data.</text>
</comment>
<dbReference type="EMBL" id="CAJOBA010039351">
    <property type="protein sequence ID" value="CAF4076177.1"/>
    <property type="molecule type" value="Genomic_DNA"/>
</dbReference>
<dbReference type="EMBL" id="CAJNOK010017792">
    <property type="protein sequence ID" value="CAF1270657.1"/>
    <property type="molecule type" value="Genomic_DNA"/>
</dbReference>
<evidence type="ECO:0000313" key="4">
    <source>
        <dbReference type="EMBL" id="CAF3909124.1"/>
    </source>
</evidence>
<dbReference type="Pfam" id="PF00657">
    <property type="entry name" value="Lipase_GDSL"/>
    <property type="match status" value="1"/>
</dbReference>
<sequence length="258" mass="28834">MQFTIAISVFSILFSINVGLNIDEYVKEIDKLSLNETFVEEYYKWSFDLFSQPDYLYGEKMNFPCNPSLGDNKTTATSVHQLRPSDVKVIGALGDSLTAALGAHAITIAGLLVENRGLSWSIGGDHNFNKVMSLPNIVKQYTPNLKGYSTKFSISFLNGQNSSNNGLNVAKSGGRSYHMLNQAQMLIDRIKADKTYDFNNDWKVVTFFVGGNDLCDFCVDTNMHTPEEFTGYVRDALDLLHASLPRTFVNLVLVLDIR</sequence>
<dbReference type="Proteomes" id="UP000677228">
    <property type="component" value="Unassembled WGS sequence"/>
</dbReference>
<dbReference type="InterPro" id="IPR036514">
    <property type="entry name" value="SGNH_hydro_sf"/>
</dbReference>